<sequence>MTEKVENIKEVTSILEKCIEDLKKCNNVNLPSDKDQQDEESGLQFFVDICKGFGLLFLSVLVLYHVIFFLVVSFIALDLKRYVHFLLDIGRTLE</sequence>
<keyword evidence="1" id="KW-1133">Transmembrane helix</keyword>
<evidence type="ECO:0000313" key="3">
    <source>
        <dbReference type="Proteomes" id="UP000305647"/>
    </source>
</evidence>
<protein>
    <recommendedName>
        <fullName evidence="4">Transmembrane protein</fullName>
    </recommendedName>
</protein>
<proteinExistence type="predicted"/>
<name>A0A4T0PAG9_9BASI</name>
<reference evidence="2 3" key="1">
    <citation type="submission" date="2019-03" db="EMBL/GenBank/DDBJ databases">
        <title>Sequencing 25 genomes of Wallemia mellicola.</title>
        <authorList>
            <person name="Gostincar C."/>
        </authorList>
    </citation>
    <scope>NUCLEOTIDE SEQUENCE [LARGE SCALE GENOMIC DNA]</scope>
    <source>
        <strain evidence="2 3">EXF-8738</strain>
    </source>
</reference>
<dbReference type="EMBL" id="SPRO01000080">
    <property type="protein sequence ID" value="TIC23957.1"/>
    <property type="molecule type" value="Genomic_DNA"/>
</dbReference>
<comment type="caution">
    <text evidence="2">The sequence shown here is derived from an EMBL/GenBank/DDBJ whole genome shotgun (WGS) entry which is preliminary data.</text>
</comment>
<evidence type="ECO:0000256" key="1">
    <source>
        <dbReference type="SAM" id="Phobius"/>
    </source>
</evidence>
<keyword evidence="1" id="KW-0812">Transmembrane</keyword>
<evidence type="ECO:0008006" key="4">
    <source>
        <dbReference type="Google" id="ProtNLM"/>
    </source>
</evidence>
<dbReference type="AlphaFoldDB" id="A0A4T0PAG9"/>
<evidence type="ECO:0000313" key="2">
    <source>
        <dbReference type="EMBL" id="TIC23957.1"/>
    </source>
</evidence>
<dbReference type="Proteomes" id="UP000305647">
    <property type="component" value="Unassembled WGS sequence"/>
</dbReference>
<feature type="transmembrane region" description="Helical" evidence="1">
    <location>
        <begin position="53"/>
        <end position="77"/>
    </location>
</feature>
<organism evidence="2 3">
    <name type="scientific">Wallemia mellicola</name>
    <dbReference type="NCBI Taxonomy" id="1708541"/>
    <lineage>
        <taxon>Eukaryota</taxon>
        <taxon>Fungi</taxon>
        <taxon>Dikarya</taxon>
        <taxon>Basidiomycota</taxon>
        <taxon>Wallemiomycotina</taxon>
        <taxon>Wallemiomycetes</taxon>
        <taxon>Wallemiales</taxon>
        <taxon>Wallemiaceae</taxon>
        <taxon>Wallemia</taxon>
    </lineage>
</organism>
<gene>
    <name evidence="2" type="ORF">E3Q10_04211</name>
</gene>
<accession>A0A4T0PAG9</accession>
<keyword evidence="1" id="KW-0472">Membrane</keyword>